<protein>
    <recommendedName>
        <fullName evidence="2">Reverse transcriptase domain-containing protein</fullName>
    </recommendedName>
</protein>
<feature type="domain" description="Reverse transcriptase" evidence="2">
    <location>
        <begin position="712"/>
        <end position="965"/>
    </location>
</feature>
<dbReference type="AlphaFoldDB" id="A0A815IX10"/>
<evidence type="ECO:0000313" key="4">
    <source>
        <dbReference type="Proteomes" id="UP000663864"/>
    </source>
</evidence>
<dbReference type="Pfam" id="PF26215">
    <property type="entry name" value="HTH_animal"/>
    <property type="match status" value="1"/>
</dbReference>
<dbReference type="PROSITE" id="PS50878">
    <property type="entry name" value="RT_POL"/>
    <property type="match status" value="1"/>
</dbReference>
<dbReference type="InterPro" id="IPR058912">
    <property type="entry name" value="HTH_animal"/>
</dbReference>
<evidence type="ECO:0000259" key="2">
    <source>
        <dbReference type="PROSITE" id="PS50878"/>
    </source>
</evidence>
<keyword evidence="1" id="KW-0175">Coiled coil</keyword>
<dbReference type="PANTHER" id="PTHR21301:SF10">
    <property type="entry name" value="REVERSE TRANSCRIPTASE DOMAIN-CONTAINING PROTEIN"/>
    <property type="match status" value="1"/>
</dbReference>
<organism evidence="3 4">
    <name type="scientific">Rotaria sordida</name>
    <dbReference type="NCBI Taxonomy" id="392033"/>
    <lineage>
        <taxon>Eukaryota</taxon>
        <taxon>Metazoa</taxon>
        <taxon>Spiralia</taxon>
        <taxon>Gnathifera</taxon>
        <taxon>Rotifera</taxon>
        <taxon>Eurotatoria</taxon>
        <taxon>Bdelloidea</taxon>
        <taxon>Philodinida</taxon>
        <taxon>Philodinidae</taxon>
        <taxon>Rotaria</taxon>
    </lineage>
</organism>
<feature type="non-terminal residue" evidence="3">
    <location>
        <position position="1"/>
    </location>
</feature>
<dbReference type="EMBL" id="CAJNOT010003236">
    <property type="protein sequence ID" value="CAF1372326.1"/>
    <property type="molecule type" value="Genomic_DNA"/>
</dbReference>
<dbReference type="Proteomes" id="UP000663864">
    <property type="component" value="Unassembled WGS sequence"/>
</dbReference>
<comment type="caution">
    <text evidence="3">The sequence shown here is derived from an EMBL/GenBank/DDBJ whole genome shotgun (WGS) entry which is preliminary data.</text>
</comment>
<dbReference type="PANTHER" id="PTHR21301">
    <property type="entry name" value="REVERSE TRANSCRIPTASE"/>
    <property type="match status" value="1"/>
</dbReference>
<gene>
    <name evidence="3" type="ORF">ZHD862_LOCUS31665</name>
</gene>
<evidence type="ECO:0000256" key="1">
    <source>
        <dbReference type="SAM" id="Coils"/>
    </source>
</evidence>
<evidence type="ECO:0000313" key="3">
    <source>
        <dbReference type="EMBL" id="CAF1372326.1"/>
    </source>
</evidence>
<feature type="coiled-coil region" evidence="1">
    <location>
        <begin position="199"/>
        <end position="226"/>
    </location>
</feature>
<name>A0A815IX10_9BILA</name>
<dbReference type="InterPro" id="IPR000477">
    <property type="entry name" value="RT_dom"/>
</dbReference>
<accession>A0A815IX10</accession>
<reference evidence="3" key="1">
    <citation type="submission" date="2021-02" db="EMBL/GenBank/DDBJ databases">
        <authorList>
            <person name="Nowell W R."/>
        </authorList>
    </citation>
    <scope>NUCLEOTIDE SEQUENCE</scope>
</reference>
<proteinExistence type="predicted"/>
<sequence length="1189" mass="141313">SKRPINVSDTKFWPKEVSSLMKQLKNDNIIDESSCLIFANQCLQELYNKKEHYRRELNVKTSRLSGYNCSIEYTIEKFVQQGLQSLHIEINEHIATVQYHYTDIIFQQTYFAQNPNANQIQLMKHICKLKYNQEMTKCEVKLLKEKISSHLISHRFEHESIIKLSWIKSIRESRTRQELYKQYKNVAEQARSNMMIAYMECAKGQKQQYQKQYDVAMKELHDIQKMHPSNQQLTETMWNLIQKRLTNINRSEQQIWPKQVYKGAKTNEHESCQQFVQHRLIELHQQYDQCTTALITQSQLCPPKLLPLDILDHNLKEFVHLQQKYLSNKINSRLTRYKNIIHEKELFQTLSNYHPTVDQENTIDQLVQLKQKQLHVFEEFLQLETRVSSQFLPEDFDNLEYFIAPDLYSPLIQDSMAIEFQQQRYKIIQEAKRTWLNIRVDVYEMKYKEYEHQYQQDLNRFEFNSSNNLQQNETSLFNCFLVYIDHRIYRLKQEIYYEKLPVYRRKLLHHCRCLKSTKKKLVTIFPKIIVDFIHHPFIAAELAYLSRSPTYIRPNQSALRPANQREKQVDQEVNDILNKLKNYMDDKHNGRPGIPKTVSMYKFYSERLRTYLLHRYMTPLPLMDQLRARRELKLVKSIRRKLKKYKLVLRETDKSGIFHIGRARDYEQKAIEYRQKTGAYEELNSNPFDEIFYKVIQLLNQLRSAKKISEWQKNKMMPIRNKTELAYMYFLPKPHKKGTPLRPIVNTIHAATTRISKYLDHLLRPLFDRYVRSTTIVDGVDLLNQLHKYIQTDYFNSSTLFVTFDITNLYTMLPQEESLAILAEFLHVHHCESIERISIDTIVELGRIVLQANAFVYGKKFYRQIIGGAMGSAFTLSLANIFMWKWERQTILSKLPSHEFYGRISFLANSYIDDIFFTSNENEIKVKKWLESANQFHPNIILTYTIGKSIPFLDVLISNNNGILFSSVYHKPAAEPSLLSFLSDHPRHVFRNVIQTILMRAVRYSSTFQAFNNERRTIRLTLLLNGYPSTYINAQFQYFFKKYISLSSSILPLIDNEEQFSILRQQLLAQPSIPQIVVAKSAALVDTMIKNKTIEEHEQTKKETENKFKSNIFIHCTHEARLEGVQRYIHEIHDSFFKNTDYEDIRLIVGHRNNPNLEFELARKRPHSSLLKNIPFNKKQKLNDPAPTT</sequence>